<dbReference type="Proteomes" id="UP001497444">
    <property type="component" value="Chromosome 1"/>
</dbReference>
<protein>
    <submittedName>
        <fullName evidence="2">Uncharacterized protein</fullName>
    </submittedName>
</protein>
<evidence type="ECO:0000313" key="2">
    <source>
        <dbReference type="EMBL" id="CAK9256068.1"/>
    </source>
</evidence>
<evidence type="ECO:0000256" key="1">
    <source>
        <dbReference type="SAM" id="MobiDB-lite"/>
    </source>
</evidence>
<sequence>MSGTSETGAQRRIWGPASRRSLGNRGVSGRQGGCLLPGGGGEATQLPRPLLPGPDISQTEAAQKPTDIRNPVVVSDRVVSWSDLACAFLHRHSKRH</sequence>
<name>A0ABP0VNP1_9BRYO</name>
<dbReference type="EMBL" id="OZ020096">
    <property type="protein sequence ID" value="CAK9256068.1"/>
    <property type="molecule type" value="Genomic_DNA"/>
</dbReference>
<evidence type="ECO:0000313" key="3">
    <source>
        <dbReference type="Proteomes" id="UP001497444"/>
    </source>
</evidence>
<organism evidence="2 3">
    <name type="scientific">Sphagnum jensenii</name>
    <dbReference type="NCBI Taxonomy" id="128206"/>
    <lineage>
        <taxon>Eukaryota</taxon>
        <taxon>Viridiplantae</taxon>
        <taxon>Streptophyta</taxon>
        <taxon>Embryophyta</taxon>
        <taxon>Bryophyta</taxon>
        <taxon>Sphagnophytina</taxon>
        <taxon>Sphagnopsida</taxon>
        <taxon>Sphagnales</taxon>
        <taxon>Sphagnaceae</taxon>
        <taxon>Sphagnum</taxon>
    </lineage>
</organism>
<feature type="region of interest" description="Disordered" evidence="1">
    <location>
        <begin position="1"/>
        <end position="67"/>
    </location>
</feature>
<reference evidence="2 3" key="1">
    <citation type="submission" date="2024-02" db="EMBL/GenBank/DDBJ databases">
        <authorList>
            <consortium name="ELIXIR-Norway"/>
            <consortium name="Elixir Norway"/>
        </authorList>
    </citation>
    <scope>NUCLEOTIDE SEQUENCE [LARGE SCALE GENOMIC DNA]</scope>
</reference>
<gene>
    <name evidence="2" type="ORF">CSSPJE1EN1_LOCUS1546</name>
</gene>
<accession>A0ABP0VNP1</accession>
<proteinExistence type="predicted"/>
<keyword evidence="3" id="KW-1185">Reference proteome</keyword>
<feature type="compositionally biased region" description="Gly residues" evidence="1">
    <location>
        <begin position="29"/>
        <end position="42"/>
    </location>
</feature>